<feature type="coiled-coil region" evidence="1">
    <location>
        <begin position="99"/>
        <end position="312"/>
    </location>
</feature>
<dbReference type="GO" id="GO:0060271">
    <property type="term" value="P:cilium assembly"/>
    <property type="evidence" value="ECO:0007669"/>
    <property type="project" value="TreeGrafter"/>
</dbReference>
<dbReference type="GO" id="GO:0005876">
    <property type="term" value="C:spindle microtubule"/>
    <property type="evidence" value="ECO:0007669"/>
    <property type="project" value="TreeGrafter"/>
</dbReference>
<feature type="coiled-coil region" evidence="1">
    <location>
        <begin position="353"/>
        <end position="526"/>
    </location>
</feature>
<dbReference type="InterPro" id="IPR042481">
    <property type="entry name" value="CCDC57"/>
</dbReference>
<gene>
    <name evidence="3" type="ORF">P43SY_005042</name>
</gene>
<keyword evidence="4" id="KW-1185">Reference proteome</keyword>
<dbReference type="Proteomes" id="UP001209570">
    <property type="component" value="Unassembled WGS sequence"/>
</dbReference>
<reference evidence="3" key="1">
    <citation type="submission" date="2021-12" db="EMBL/GenBank/DDBJ databases">
        <title>Prjna785345.</title>
        <authorList>
            <person name="Rujirawat T."/>
            <person name="Krajaejun T."/>
        </authorList>
    </citation>
    <scope>NUCLEOTIDE SEQUENCE</scope>
    <source>
        <strain evidence="3">Pi057C3</strain>
    </source>
</reference>
<dbReference type="GO" id="GO:0045931">
    <property type="term" value="P:positive regulation of mitotic cell cycle"/>
    <property type="evidence" value="ECO:0007669"/>
    <property type="project" value="TreeGrafter"/>
</dbReference>
<evidence type="ECO:0000313" key="3">
    <source>
        <dbReference type="EMBL" id="KAJ0405423.1"/>
    </source>
</evidence>
<feature type="region of interest" description="Disordered" evidence="2">
    <location>
        <begin position="801"/>
        <end position="825"/>
    </location>
</feature>
<evidence type="ECO:0000256" key="1">
    <source>
        <dbReference type="SAM" id="Coils"/>
    </source>
</evidence>
<evidence type="ECO:0000256" key="2">
    <source>
        <dbReference type="SAM" id="MobiDB-lite"/>
    </source>
</evidence>
<feature type="region of interest" description="Disordered" evidence="2">
    <location>
        <begin position="968"/>
        <end position="999"/>
    </location>
</feature>
<accession>A0AAD5M5P9</accession>
<dbReference type="PANTHER" id="PTHR46725:SF1">
    <property type="entry name" value="COILED-COIL DOMAIN-CONTAINING PROTEIN 57"/>
    <property type="match status" value="1"/>
</dbReference>
<feature type="region of interest" description="Disordered" evidence="2">
    <location>
        <begin position="867"/>
        <end position="901"/>
    </location>
</feature>
<proteinExistence type="predicted"/>
<organism evidence="3 4">
    <name type="scientific">Pythium insidiosum</name>
    <name type="common">Pythiosis disease agent</name>
    <dbReference type="NCBI Taxonomy" id="114742"/>
    <lineage>
        <taxon>Eukaryota</taxon>
        <taxon>Sar</taxon>
        <taxon>Stramenopiles</taxon>
        <taxon>Oomycota</taxon>
        <taxon>Peronosporomycetes</taxon>
        <taxon>Pythiales</taxon>
        <taxon>Pythiaceae</taxon>
        <taxon>Pythium</taxon>
    </lineage>
</organism>
<dbReference type="EMBL" id="JAKCXM010000045">
    <property type="protein sequence ID" value="KAJ0405423.1"/>
    <property type="molecule type" value="Genomic_DNA"/>
</dbReference>
<dbReference type="GO" id="GO:0007020">
    <property type="term" value="P:microtubule nucleation"/>
    <property type="evidence" value="ECO:0007669"/>
    <property type="project" value="TreeGrafter"/>
</dbReference>
<name>A0AAD5M5P9_PYTIN</name>
<feature type="compositionally biased region" description="Low complexity" evidence="2">
    <location>
        <begin position="612"/>
        <end position="625"/>
    </location>
</feature>
<keyword evidence="1" id="KW-0175">Coiled coil</keyword>
<sequence length="1022" mass="115632">MEMNAAAPSLVPPPAVARVSPGDIRSLILEKEKELHDINEYRIRTLETLLREKESAAQAYKQKFVKLQEDFKYNLKLLEGRDEELALYDTNFASLKSVVRDREAEVSELKAQIADLQSDLKQEQKRIAEQDAYYQQKLKDARAQMEGARWNFDEELRRAREEVEQIKRKTDRQLREQQDDLETQRREITLTFDDVMRQREGEYKARMEELQTHTRELELKLKATQRESDMHKERNEELKMKMENLQHVLNDSEKEAKALEWQLSDLRSAKDARIAELEDEILKLQDVKQSLLDEYEGKMAELLQSLHSVEKAFVQQKAHYEDELQRQLKRRDDESQSVTARLDAKLQGVQTKLRERDELVESLQGEIKQLQWERDDKALEHSRELERLQQEAQDLQEQKQQVVAELKQQLWTAEREQLHLQEKLKDATTQLVMQKEKEKVQRQDLADTIEKQDDLKREIVTLNLRWENKLQAQEQELSGRHELRLRELQQARDRVLSEKQAVEEQLVHAETELRRARAELLTLQSNARVLESFGGATAAANASGEKQEAATSVPVPSPLWSDDNGTLSPLADVSPLLTESPQLRSSTDALQTENAKLRAELIRQMKEALAQQAEAASASSPAPHAAESDLSRQLAAAEKQCVLLEAKLRDAESKHSESLQATMAQLASANRALDEKNARIQELEERVETLTSQQRGDPSPGAAQVVADAQVGDLKRRLASAQQDIERLVKERTQLMELSNQLTAELRRLREAATTETPAFTGKKDYENLIAELSRSLEEAKLHNRTLKKELRRMVKLQVASAKQSDDVEAEPTTTTTTTRRRSSTLSMMKALDNSASRSASVVSASGSSVFDDELLSLVRGKLPVPASKRTSTAVPPSIPEHGDGDEKEDESASRSSSIETARAVAPLPVAAAAGAAASSSTSSLSMLFSRDRMEQQEPVPSSGVSDARLRLQQAKEALLLAGKKAERSVSLATSSASVPARLSDRETPSQRSAIKKLKDLQLKRAEMVNERKKVRNYSLAT</sequence>
<dbReference type="PANTHER" id="PTHR46725">
    <property type="entry name" value="COILED-COIL DOMAIN-CONTAINING PROTEIN 57"/>
    <property type="match status" value="1"/>
</dbReference>
<feature type="coiled-coil region" evidence="1">
    <location>
        <begin position="43"/>
        <end position="70"/>
    </location>
</feature>
<feature type="region of interest" description="Disordered" evidence="2">
    <location>
        <begin position="540"/>
        <end position="572"/>
    </location>
</feature>
<protein>
    <submittedName>
        <fullName evidence="3">Uncharacterized protein</fullName>
    </submittedName>
</protein>
<dbReference type="GO" id="GO:0034451">
    <property type="term" value="C:centriolar satellite"/>
    <property type="evidence" value="ECO:0007669"/>
    <property type="project" value="TreeGrafter"/>
</dbReference>
<feature type="region of interest" description="Disordered" evidence="2">
    <location>
        <begin position="612"/>
        <end position="632"/>
    </location>
</feature>
<evidence type="ECO:0000313" key="4">
    <source>
        <dbReference type="Proteomes" id="UP001209570"/>
    </source>
</evidence>
<comment type="caution">
    <text evidence="3">The sequence shown here is derived from an EMBL/GenBank/DDBJ whole genome shotgun (WGS) entry which is preliminary data.</text>
</comment>
<dbReference type="AlphaFoldDB" id="A0AAD5M5P9"/>